<evidence type="ECO:0000256" key="2">
    <source>
        <dbReference type="SAM" id="Phobius"/>
    </source>
</evidence>
<sequence length="309" mass="33979">MTETRPIQTGKESKTSNTNPWIRTSAVLTTVIVIMAFAIGYLLASYKTCTATQDKTQQSAQSSSVDIKQMAKQMNESDVKPSKASEQGGFLISKNGYNKPVRNVPTIGVYEEPMCPYCGELNRSIDPMLTKMVKSGQINMDLHLVNFLNSASTDSYSDRVVNGAITIIELDKHPEHLLGFLSNIYEKDFQPGEGENYTPVSNGQLIEQAVKAGVNRQVAEKAFSSPLTYKNWVDAETAYTTNRPDLTSDNQTGFSTPTMTINGKVWTRTQTSSDYESLRKELLKAIGLAESNVGVETVKPSIGDSGQYN</sequence>
<evidence type="ECO:0000256" key="1">
    <source>
        <dbReference type="SAM" id="MobiDB-lite"/>
    </source>
</evidence>
<dbReference type="OrthoDB" id="117402at2"/>
<feature type="transmembrane region" description="Helical" evidence="2">
    <location>
        <begin position="21"/>
        <end position="44"/>
    </location>
</feature>
<name>A0A2U2NCD7_9BIFI</name>
<dbReference type="RefSeq" id="WP_109056351.1">
    <property type="nucleotide sequence ID" value="NZ_QFFM01000003.1"/>
</dbReference>
<dbReference type="AlphaFoldDB" id="A0A2U2NCD7"/>
<feature type="compositionally biased region" description="Polar residues" evidence="1">
    <location>
        <begin position="54"/>
        <end position="74"/>
    </location>
</feature>
<keyword evidence="2" id="KW-1133">Transmembrane helix</keyword>
<reference evidence="4 5" key="1">
    <citation type="journal article" date="2018" name="Int. J. Syst. Evol. Microbiol.">
        <title>Bifidobacterium callitrichidarum sp. nov. from the faeces of the emperor tamarin (Saguinus imperator).</title>
        <authorList>
            <person name="Modesto M."/>
            <person name="Michelini S."/>
            <person name="Sansosti M.C."/>
            <person name="De Filippo C."/>
            <person name="Cavalieri D."/>
            <person name="Qvirist L."/>
            <person name="Andlid T."/>
            <person name="Spiezio C."/>
            <person name="Sandri C."/>
            <person name="Pascarelli S."/>
            <person name="Sgorbati B."/>
            <person name="Mattarelli P."/>
        </authorList>
    </citation>
    <scope>NUCLEOTIDE SEQUENCE [LARGE SCALE GENOMIC DNA]</scope>
    <source>
        <strain evidence="4 5">TRI 5</strain>
    </source>
</reference>
<dbReference type="EMBL" id="QFFM01000003">
    <property type="protein sequence ID" value="PWG66782.1"/>
    <property type="molecule type" value="Genomic_DNA"/>
</dbReference>
<keyword evidence="2" id="KW-0812">Transmembrane</keyword>
<organism evidence="4 5">
    <name type="scientific">Bifidobacterium callitrichidarum</name>
    <dbReference type="NCBI Taxonomy" id="2052941"/>
    <lineage>
        <taxon>Bacteria</taxon>
        <taxon>Bacillati</taxon>
        <taxon>Actinomycetota</taxon>
        <taxon>Actinomycetes</taxon>
        <taxon>Bifidobacteriales</taxon>
        <taxon>Bifidobacteriaceae</taxon>
        <taxon>Bifidobacterium</taxon>
    </lineage>
</organism>
<dbReference type="SUPFAM" id="SSF52833">
    <property type="entry name" value="Thioredoxin-like"/>
    <property type="match status" value="1"/>
</dbReference>
<comment type="caution">
    <text evidence="4">The sequence shown here is derived from an EMBL/GenBank/DDBJ whole genome shotgun (WGS) entry which is preliminary data.</text>
</comment>
<dbReference type="InterPro" id="IPR036249">
    <property type="entry name" value="Thioredoxin-like_sf"/>
</dbReference>
<dbReference type="Proteomes" id="UP000245876">
    <property type="component" value="Unassembled WGS sequence"/>
</dbReference>
<evidence type="ECO:0000313" key="5">
    <source>
        <dbReference type="Proteomes" id="UP000245876"/>
    </source>
</evidence>
<feature type="region of interest" description="Disordered" evidence="1">
    <location>
        <begin position="54"/>
        <end position="86"/>
    </location>
</feature>
<keyword evidence="5" id="KW-1185">Reference proteome</keyword>
<dbReference type="Pfam" id="PF13462">
    <property type="entry name" value="Thioredoxin_4"/>
    <property type="match status" value="1"/>
</dbReference>
<evidence type="ECO:0000259" key="3">
    <source>
        <dbReference type="Pfam" id="PF13462"/>
    </source>
</evidence>
<protein>
    <submittedName>
        <fullName evidence="4">Disulfide bond formation protein DsbA</fullName>
    </submittedName>
</protein>
<gene>
    <name evidence="4" type="ORF">DF196_02445</name>
</gene>
<dbReference type="InterPro" id="IPR012336">
    <property type="entry name" value="Thioredoxin-like_fold"/>
</dbReference>
<feature type="domain" description="Thioredoxin-like fold" evidence="3">
    <location>
        <begin position="106"/>
        <end position="277"/>
    </location>
</feature>
<dbReference type="Gene3D" id="3.40.30.10">
    <property type="entry name" value="Glutaredoxin"/>
    <property type="match status" value="1"/>
</dbReference>
<keyword evidence="2" id="KW-0472">Membrane</keyword>
<evidence type="ECO:0000313" key="4">
    <source>
        <dbReference type="EMBL" id="PWG66782.1"/>
    </source>
</evidence>
<proteinExistence type="predicted"/>
<accession>A0A2U2NCD7</accession>